<dbReference type="EMBL" id="PXYK01000034">
    <property type="protein sequence ID" value="PSJ53188.1"/>
    <property type="molecule type" value="Genomic_DNA"/>
</dbReference>
<dbReference type="Proteomes" id="UP000241229">
    <property type="component" value="Unassembled WGS sequence"/>
</dbReference>
<proteinExistence type="predicted"/>
<feature type="chain" id="PRO_5015139033" description="Lipoprotein" evidence="1">
    <location>
        <begin position="19"/>
        <end position="136"/>
    </location>
</feature>
<evidence type="ECO:0008006" key="4">
    <source>
        <dbReference type="Google" id="ProtNLM"/>
    </source>
</evidence>
<feature type="signal peptide" evidence="1">
    <location>
        <begin position="1"/>
        <end position="18"/>
    </location>
</feature>
<gene>
    <name evidence="2" type="ORF">C7I84_25770</name>
</gene>
<evidence type="ECO:0000313" key="3">
    <source>
        <dbReference type="Proteomes" id="UP000241229"/>
    </source>
</evidence>
<evidence type="ECO:0000256" key="1">
    <source>
        <dbReference type="SAM" id="SignalP"/>
    </source>
</evidence>
<sequence>MSRFGWSLLCLLACGCAAYPTVPNGDFLLSTTTQLGYFPPRLDTRERHETVKTLLRNGASCSTRPGEHWVTRCAYAYCVDARPRILTWTVGYSVTIRTVRPGALEEIASVCVPHQLYATQNAYAARNGATLVSLDY</sequence>
<organism evidence="2 3">
    <name type="scientific">Kumtagia ephedrae</name>
    <dbReference type="NCBI Taxonomy" id="2116701"/>
    <lineage>
        <taxon>Bacteria</taxon>
        <taxon>Pseudomonadati</taxon>
        <taxon>Pseudomonadota</taxon>
        <taxon>Alphaproteobacteria</taxon>
        <taxon>Hyphomicrobiales</taxon>
        <taxon>Phyllobacteriaceae</taxon>
        <taxon>Kumtagia</taxon>
    </lineage>
</organism>
<keyword evidence="1" id="KW-0732">Signal</keyword>
<comment type="caution">
    <text evidence="2">The sequence shown here is derived from an EMBL/GenBank/DDBJ whole genome shotgun (WGS) entry which is preliminary data.</text>
</comment>
<reference evidence="2 3" key="1">
    <citation type="submission" date="2018-03" db="EMBL/GenBank/DDBJ databases">
        <title>The draft genome of Mesorhizobium sp. 6GN-30.</title>
        <authorList>
            <person name="Liu L."/>
            <person name="Li L."/>
            <person name="Wang T."/>
            <person name="Zhang X."/>
            <person name="Liang L."/>
        </authorList>
    </citation>
    <scope>NUCLEOTIDE SEQUENCE [LARGE SCALE GENOMIC DNA]</scope>
    <source>
        <strain evidence="2 3">6GN30</strain>
    </source>
</reference>
<keyword evidence="3" id="KW-1185">Reference proteome</keyword>
<evidence type="ECO:0000313" key="2">
    <source>
        <dbReference type="EMBL" id="PSJ53188.1"/>
    </source>
</evidence>
<name>A0A2P7RSK0_9HYPH</name>
<accession>A0A2P7RSK0</accession>
<dbReference type="RefSeq" id="WP_106775084.1">
    <property type="nucleotide sequence ID" value="NZ_PXYK01000034.1"/>
</dbReference>
<dbReference type="AlphaFoldDB" id="A0A2P7RSK0"/>
<dbReference type="PROSITE" id="PS51257">
    <property type="entry name" value="PROKAR_LIPOPROTEIN"/>
    <property type="match status" value="1"/>
</dbReference>
<protein>
    <recommendedName>
        <fullName evidence="4">Lipoprotein</fullName>
    </recommendedName>
</protein>